<accession>A0ACB9EP82</accession>
<name>A0ACB9EP82_9ASTR</name>
<organism evidence="1 2">
    <name type="scientific">Smallanthus sonchifolius</name>
    <dbReference type="NCBI Taxonomy" id="185202"/>
    <lineage>
        <taxon>Eukaryota</taxon>
        <taxon>Viridiplantae</taxon>
        <taxon>Streptophyta</taxon>
        <taxon>Embryophyta</taxon>
        <taxon>Tracheophyta</taxon>
        <taxon>Spermatophyta</taxon>
        <taxon>Magnoliopsida</taxon>
        <taxon>eudicotyledons</taxon>
        <taxon>Gunneridae</taxon>
        <taxon>Pentapetalae</taxon>
        <taxon>asterids</taxon>
        <taxon>campanulids</taxon>
        <taxon>Asterales</taxon>
        <taxon>Asteraceae</taxon>
        <taxon>Asteroideae</taxon>
        <taxon>Heliantheae alliance</taxon>
        <taxon>Millerieae</taxon>
        <taxon>Smallanthus</taxon>
    </lineage>
</organism>
<sequence>MGFDNECILNIQSLAGEYFCPVCRTLVYPHEALQTQCTHLYCKPCLSYVVSSTQACPYDGYLVTEAGSKPLMESNKALSETIGKTTVHCLYHRSGCMWQGPLSECTTHCSGCAFGNSPVVCNRCGLQIVHRQVQEHAQTCNVNGTNTQPQGSETAQDPAISGVVSIDQNRTANQVAAPPPASQPQTSHTAAGPITAQNLNHPATANPLPQTMPAPALPTPEQQYYQQYQQYYQQYPGYDPYQQAYQQYYPYQQQPAQQVQQPPIQPQSQPQLQQQVQAPMPQVQPHTQNHPVAQAQGQPQPQTNPQAQLQIPANGQPQPLYPQAAVVGSSQSQSQVNSQSQGHSGGQTVAHSHMPVQTYSQIQPHLVQNHAQPPMQAPQYQQPHPQMHHPQPPQVQPYSQTQLQPQPYPQPHSQFQSHLQPQPQLQPTNPQHPLAGHPPYPSHPHQQIQHAPSQQHPMQVQPPSGSLLPQFPPPPPNMRPPQPPTMFPPQQRPVMHQAQQSMPPQYIQQPQAFPGQTHGQPQVQAHPAGPFAQQPLQVRPQVPPQPMQQPSTGFVQPQQGSALPHGMPPQSYAGRPAMLNQGGQPHQYPQPSGSAGIAPPVRPPQFGSSQPSVNQSNANLTNQPHVYSDQQQYPPPSGGDQTFERRVEQQEDKSPSLKKSEPVINDFGAKFNEVKPEAGMNDELKPGDGQRKDGALTKDAVSELHQAQGVPGDSAITQRVKEESKDIAFEDRSLDGRSSQKKTHDLAVAPIDSAKQGEISVNFQGSSQADSGPFSQSQLTLQGQIGDVSGGFPSKGTEQSSHLAPVAEQRRSTHPSVPYGLPGQQQRPVAPMLQSAPNTEQTIGQSPSHIRPPGHGYLPHGPHPGEQFQPPGPNQPLPFHPDMSLGGPNSFAHSRGYEPQSAGHGRISRTSQGDPLAPPLSHGPDGQRVPRHPGTMESDMYQNQRPPHSDSRRQDSHLPGNLDRGHYGPHYGAESNSMRMNGAAPPGFDSSSAPVFGDEKVRTSDIFSIPSTRHREETYKQFPGPPHLGSEGSPKFGSHLSRPSSGYEMDGPSRFHDKDPHGYGYDAGQRFPPYHPNESGGRPLPASIRDNRGRFDNLRQNPNFHGPMHGFGRHHMDHLPPTSPRNPFGGPHNINVDGRNMERQPFGERFPMGPPGHMHRGEFDVLGKAMNGEPFGPRNLSGHGEPGFGPFHVYGHSGEPNGPGFFSHQPRFGESFDTNSTRPHLDEPGFRSSYSRQGFPSDGGFYAGESDSFDPLRKRQTFSMGWCRICKVDCETVEGLDMHGQTREHQRMSRDMVISIKKKNAKRQKTSKDREEPGKFRNSEIYGRADMS</sequence>
<comment type="caution">
    <text evidence="1">The sequence shown here is derived from an EMBL/GenBank/DDBJ whole genome shotgun (WGS) entry which is preliminary data.</text>
</comment>
<proteinExistence type="predicted"/>
<gene>
    <name evidence="1" type="ORF">L1987_50926</name>
</gene>
<evidence type="ECO:0000313" key="2">
    <source>
        <dbReference type="Proteomes" id="UP001056120"/>
    </source>
</evidence>
<keyword evidence="2" id="KW-1185">Reference proteome</keyword>
<dbReference type="Proteomes" id="UP001056120">
    <property type="component" value="Linkage Group LG17"/>
</dbReference>
<dbReference type="EMBL" id="CM042034">
    <property type="protein sequence ID" value="KAI3760531.1"/>
    <property type="molecule type" value="Genomic_DNA"/>
</dbReference>
<protein>
    <submittedName>
        <fullName evidence="1">Uncharacterized protein</fullName>
    </submittedName>
</protein>
<reference evidence="2" key="1">
    <citation type="journal article" date="2022" name="Mol. Ecol. Resour.">
        <title>The genomes of chicory, endive, great burdock and yacon provide insights into Asteraceae palaeo-polyploidization history and plant inulin production.</title>
        <authorList>
            <person name="Fan W."/>
            <person name="Wang S."/>
            <person name="Wang H."/>
            <person name="Wang A."/>
            <person name="Jiang F."/>
            <person name="Liu H."/>
            <person name="Zhao H."/>
            <person name="Xu D."/>
            <person name="Zhang Y."/>
        </authorList>
    </citation>
    <scope>NUCLEOTIDE SEQUENCE [LARGE SCALE GENOMIC DNA]</scope>
    <source>
        <strain evidence="2">cv. Yunnan</strain>
    </source>
</reference>
<reference evidence="1 2" key="2">
    <citation type="journal article" date="2022" name="Mol. Ecol. Resour.">
        <title>The genomes of chicory, endive, great burdock and yacon provide insights into Asteraceae paleo-polyploidization history and plant inulin production.</title>
        <authorList>
            <person name="Fan W."/>
            <person name="Wang S."/>
            <person name="Wang H."/>
            <person name="Wang A."/>
            <person name="Jiang F."/>
            <person name="Liu H."/>
            <person name="Zhao H."/>
            <person name="Xu D."/>
            <person name="Zhang Y."/>
        </authorList>
    </citation>
    <scope>NUCLEOTIDE SEQUENCE [LARGE SCALE GENOMIC DNA]</scope>
    <source>
        <strain evidence="2">cv. Yunnan</strain>
        <tissue evidence="1">Leaves</tissue>
    </source>
</reference>
<evidence type="ECO:0000313" key="1">
    <source>
        <dbReference type="EMBL" id="KAI3760531.1"/>
    </source>
</evidence>